<dbReference type="InterPro" id="IPR001041">
    <property type="entry name" value="2Fe-2S_ferredoxin-type"/>
</dbReference>
<dbReference type="InterPro" id="IPR018298">
    <property type="entry name" value="Adrenodoxin_Fe-S_BS"/>
</dbReference>
<evidence type="ECO:0000256" key="3">
    <source>
        <dbReference type="ARBA" id="ARBA00022723"/>
    </source>
</evidence>
<dbReference type="PRINTS" id="PR00355">
    <property type="entry name" value="ADRENODOXIN"/>
</dbReference>
<keyword evidence="9" id="KW-1185">Reference proteome</keyword>
<dbReference type="RefSeq" id="WP_038074054.1">
    <property type="nucleotide sequence ID" value="NZ_AUND01000004.1"/>
</dbReference>
<dbReference type="PROSITE" id="PS00814">
    <property type="entry name" value="ADX"/>
    <property type="match status" value="1"/>
</dbReference>
<keyword evidence="3" id="KW-0479">Metal-binding</keyword>
<evidence type="ECO:0000256" key="4">
    <source>
        <dbReference type="ARBA" id="ARBA00023004"/>
    </source>
</evidence>
<evidence type="ECO:0000256" key="5">
    <source>
        <dbReference type="ARBA" id="ARBA00023014"/>
    </source>
</evidence>
<evidence type="ECO:0000313" key="8">
    <source>
        <dbReference type="EMBL" id="KEO55135.1"/>
    </source>
</evidence>
<name>A0A074JGY0_9RHOB</name>
<reference evidence="8 9" key="1">
    <citation type="submission" date="2013-07" db="EMBL/GenBank/DDBJ databases">
        <title>Thioclava pacifica DSM 10166 Genome Sequencing.</title>
        <authorList>
            <person name="Lai Q."/>
            <person name="Shao Z."/>
        </authorList>
    </citation>
    <scope>NUCLEOTIDE SEQUENCE [LARGE SCALE GENOMIC DNA]</scope>
    <source>
        <strain evidence="8 9">DSM 10166</strain>
    </source>
</reference>
<dbReference type="Pfam" id="PF00111">
    <property type="entry name" value="Fer2"/>
    <property type="match status" value="1"/>
</dbReference>
<evidence type="ECO:0000256" key="6">
    <source>
        <dbReference type="ARBA" id="ARBA00034078"/>
    </source>
</evidence>
<comment type="cofactor">
    <cofactor evidence="6">
        <name>[2Fe-2S] cluster</name>
        <dbReference type="ChEBI" id="CHEBI:190135"/>
    </cofactor>
</comment>
<evidence type="ECO:0000259" key="7">
    <source>
        <dbReference type="PROSITE" id="PS51085"/>
    </source>
</evidence>
<dbReference type="InterPro" id="IPR036010">
    <property type="entry name" value="2Fe-2S_ferredoxin-like_sf"/>
</dbReference>
<gene>
    <name evidence="8" type="ORF">TP2_16280</name>
</gene>
<feature type="domain" description="2Fe-2S ferredoxin-type" evidence="7">
    <location>
        <begin position="1"/>
        <end position="106"/>
    </location>
</feature>
<dbReference type="SUPFAM" id="SSF54292">
    <property type="entry name" value="2Fe-2S ferredoxin-like"/>
    <property type="match status" value="1"/>
</dbReference>
<dbReference type="PROSITE" id="PS51085">
    <property type="entry name" value="2FE2S_FER_2"/>
    <property type="match status" value="1"/>
</dbReference>
<dbReference type="InterPro" id="IPR012675">
    <property type="entry name" value="Beta-grasp_dom_sf"/>
</dbReference>
<evidence type="ECO:0000313" key="9">
    <source>
        <dbReference type="Proteomes" id="UP000027432"/>
    </source>
</evidence>
<accession>A0A074JGY0</accession>
<sequence>MITVTFEGADGSRITTQARPGMTLMEAARAASVPGILAECGGACSCSTCHVYVAPDFFDLLEPAGEMEVDLLDFAWEPDPARSRLSCQIVLSEALDGLVARVPERQG</sequence>
<dbReference type="OrthoDB" id="9799640at2"/>
<protein>
    <recommendedName>
        <fullName evidence="7">2Fe-2S ferredoxin-type domain-containing protein</fullName>
    </recommendedName>
</protein>
<keyword evidence="4" id="KW-0408">Iron</keyword>
<comment type="similarity">
    <text evidence="1">Belongs to the adrenodoxin/putidaredoxin family.</text>
</comment>
<dbReference type="Gene3D" id="3.10.20.30">
    <property type="match status" value="1"/>
</dbReference>
<organism evidence="8 9">
    <name type="scientific">Thioclava pacifica DSM 10166</name>
    <dbReference type="NCBI Taxonomy" id="1353537"/>
    <lineage>
        <taxon>Bacteria</taxon>
        <taxon>Pseudomonadati</taxon>
        <taxon>Pseudomonadota</taxon>
        <taxon>Alphaproteobacteria</taxon>
        <taxon>Rhodobacterales</taxon>
        <taxon>Paracoccaceae</taxon>
        <taxon>Thioclava</taxon>
    </lineage>
</organism>
<keyword evidence="2" id="KW-0001">2Fe-2S</keyword>
<dbReference type="GO" id="GO:0046872">
    <property type="term" value="F:metal ion binding"/>
    <property type="evidence" value="ECO:0007669"/>
    <property type="project" value="UniProtKB-KW"/>
</dbReference>
<dbReference type="GO" id="GO:0051537">
    <property type="term" value="F:2 iron, 2 sulfur cluster binding"/>
    <property type="evidence" value="ECO:0007669"/>
    <property type="project" value="UniProtKB-KW"/>
</dbReference>
<dbReference type="GO" id="GO:0009055">
    <property type="term" value="F:electron transfer activity"/>
    <property type="evidence" value="ECO:0007669"/>
    <property type="project" value="TreeGrafter"/>
</dbReference>
<keyword evidence="5" id="KW-0411">Iron-sulfur</keyword>
<dbReference type="GO" id="GO:0140647">
    <property type="term" value="P:P450-containing electron transport chain"/>
    <property type="evidence" value="ECO:0007669"/>
    <property type="project" value="InterPro"/>
</dbReference>
<dbReference type="EMBL" id="AUND01000004">
    <property type="protein sequence ID" value="KEO55135.1"/>
    <property type="molecule type" value="Genomic_DNA"/>
</dbReference>
<dbReference type="PANTHER" id="PTHR23426">
    <property type="entry name" value="FERREDOXIN/ADRENODOXIN"/>
    <property type="match status" value="1"/>
</dbReference>
<dbReference type="InterPro" id="IPR001055">
    <property type="entry name" value="Adrenodoxin-like"/>
</dbReference>
<dbReference type="PANTHER" id="PTHR23426:SF65">
    <property type="entry name" value="FERREDOXIN-2, MITOCHONDRIAL"/>
    <property type="match status" value="1"/>
</dbReference>
<dbReference type="CDD" id="cd00207">
    <property type="entry name" value="fer2"/>
    <property type="match status" value="1"/>
</dbReference>
<dbReference type="Proteomes" id="UP000027432">
    <property type="component" value="Unassembled WGS sequence"/>
</dbReference>
<dbReference type="eggNOG" id="COG0633">
    <property type="taxonomic scope" value="Bacteria"/>
</dbReference>
<proteinExistence type="inferred from homology"/>
<evidence type="ECO:0000256" key="1">
    <source>
        <dbReference type="ARBA" id="ARBA00010914"/>
    </source>
</evidence>
<comment type="caution">
    <text evidence="8">The sequence shown here is derived from an EMBL/GenBank/DDBJ whole genome shotgun (WGS) entry which is preliminary data.</text>
</comment>
<evidence type="ECO:0000256" key="2">
    <source>
        <dbReference type="ARBA" id="ARBA00022714"/>
    </source>
</evidence>
<dbReference type="STRING" id="1353537.TP2_16280"/>
<dbReference type="AlphaFoldDB" id="A0A074JGY0"/>